<protein>
    <submittedName>
        <fullName evidence="1">Uncharacterized protein</fullName>
    </submittedName>
</protein>
<dbReference type="Proteomes" id="UP001149165">
    <property type="component" value="Unassembled WGS sequence"/>
</dbReference>
<sequence length="154" mass="17710">MARRWIKNVFGKFQSSHSNSREPAPELFSHHDSVAPRRYALTPSPSSATLADSSVAVNSPFFRRLPRALQLRIINFSFGDSIIHLELTQTEPRRLLGYYCQRNYMRSERKHCTDILNDPCLLQRHKQGSDHDNEKDPRNATIGALGWLMSCREA</sequence>
<gene>
    <name evidence="1" type="ORF">N7456_002774</name>
</gene>
<keyword evidence="2" id="KW-1185">Reference proteome</keyword>
<name>A0A9W9KQ79_9EURO</name>
<proteinExistence type="predicted"/>
<reference evidence="1" key="1">
    <citation type="submission" date="2022-11" db="EMBL/GenBank/DDBJ databases">
        <authorList>
            <person name="Petersen C."/>
        </authorList>
    </citation>
    <scope>NUCLEOTIDE SEQUENCE</scope>
    <source>
        <strain evidence="1">IBT 30069</strain>
    </source>
</reference>
<reference evidence="1" key="2">
    <citation type="journal article" date="2023" name="IMA Fungus">
        <title>Comparative genomic study of the Penicillium genus elucidates a diverse pangenome and 15 lateral gene transfer events.</title>
        <authorList>
            <person name="Petersen C."/>
            <person name="Sorensen T."/>
            <person name="Nielsen M.R."/>
            <person name="Sondergaard T.E."/>
            <person name="Sorensen J.L."/>
            <person name="Fitzpatrick D.A."/>
            <person name="Frisvad J.C."/>
            <person name="Nielsen K.L."/>
        </authorList>
    </citation>
    <scope>NUCLEOTIDE SEQUENCE</scope>
    <source>
        <strain evidence="1">IBT 30069</strain>
    </source>
</reference>
<dbReference type="OrthoDB" id="515692at2759"/>
<evidence type="ECO:0000313" key="2">
    <source>
        <dbReference type="Proteomes" id="UP001149165"/>
    </source>
</evidence>
<evidence type="ECO:0000313" key="1">
    <source>
        <dbReference type="EMBL" id="KAJ5114240.1"/>
    </source>
</evidence>
<organism evidence="1 2">
    <name type="scientific">Penicillium angulare</name>
    <dbReference type="NCBI Taxonomy" id="116970"/>
    <lineage>
        <taxon>Eukaryota</taxon>
        <taxon>Fungi</taxon>
        <taxon>Dikarya</taxon>
        <taxon>Ascomycota</taxon>
        <taxon>Pezizomycotina</taxon>
        <taxon>Eurotiomycetes</taxon>
        <taxon>Eurotiomycetidae</taxon>
        <taxon>Eurotiales</taxon>
        <taxon>Aspergillaceae</taxon>
        <taxon>Penicillium</taxon>
    </lineage>
</organism>
<comment type="caution">
    <text evidence="1">The sequence shown here is derived from an EMBL/GenBank/DDBJ whole genome shotgun (WGS) entry which is preliminary data.</text>
</comment>
<dbReference type="EMBL" id="JAPQKH010000002">
    <property type="protein sequence ID" value="KAJ5114240.1"/>
    <property type="molecule type" value="Genomic_DNA"/>
</dbReference>
<accession>A0A9W9KQ79</accession>
<dbReference type="AlphaFoldDB" id="A0A9W9KQ79"/>